<name>A0AAW5SBB9_MYCBC</name>
<reference evidence="2" key="2">
    <citation type="journal article" date="2022" name="BMC Genomics">
        <title>Comparative genome analysis of mycobacteria focusing on tRNA and non-coding RNA.</title>
        <authorList>
            <person name="Behra P.R.K."/>
            <person name="Pettersson B.M.F."/>
            <person name="Ramesh M."/>
            <person name="Das S."/>
            <person name="Dasgupta S."/>
            <person name="Kirsebom L.A."/>
        </authorList>
    </citation>
    <scope>NUCLEOTIDE SEQUENCE</scope>
    <source>
        <strain evidence="2">DSM 45439</strain>
    </source>
</reference>
<dbReference type="EMBL" id="JACKTG010000076">
    <property type="protein sequence ID" value="MCV6991929.1"/>
    <property type="molecule type" value="Genomic_DNA"/>
</dbReference>
<organism evidence="2 3">
    <name type="scientific">Mycobacterium bouchedurhonense</name>
    <dbReference type="NCBI Taxonomy" id="701041"/>
    <lineage>
        <taxon>Bacteria</taxon>
        <taxon>Bacillati</taxon>
        <taxon>Actinomycetota</taxon>
        <taxon>Actinomycetes</taxon>
        <taxon>Mycobacteriales</taxon>
        <taxon>Mycobacteriaceae</taxon>
        <taxon>Mycobacterium</taxon>
        <taxon>Mycobacterium avium complex (MAC)</taxon>
    </lineage>
</organism>
<sequence length="81" mass="8856">MILAQHASVALVGSAAESHFQAALASRDIIGQAKGILMHRENLSALQAFHLLLRSSQRANIKLNEIARFVVDQHESGLNRN</sequence>
<dbReference type="PROSITE" id="PS50921">
    <property type="entry name" value="ANTAR"/>
    <property type="match status" value="1"/>
</dbReference>
<gene>
    <name evidence="2" type="ORF">H7I91_22080</name>
</gene>
<dbReference type="InterPro" id="IPR011006">
    <property type="entry name" value="CheY-like_superfamily"/>
</dbReference>
<dbReference type="SMART" id="SM01012">
    <property type="entry name" value="ANTAR"/>
    <property type="match status" value="1"/>
</dbReference>
<dbReference type="InterPro" id="IPR005561">
    <property type="entry name" value="ANTAR"/>
</dbReference>
<dbReference type="AlphaFoldDB" id="A0AAW5SBB9"/>
<proteinExistence type="predicted"/>
<dbReference type="GO" id="GO:0003723">
    <property type="term" value="F:RNA binding"/>
    <property type="evidence" value="ECO:0007669"/>
    <property type="project" value="InterPro"/>
</dbReference>
<feature type="domain" description="ANTAR" evidence="1">
    <location>
        <begin position="10"/>
        <end position="71"/>
    </location>
</feature>
<evidence type="ECO:0000313" key="3">
    <source>
        <dbReference type="Proteomes" id="UP001207588"/>
    </source>
</evidence>
<reference evidence="2" key="1">
    <citation type="submission" date="2020-07" db="EMBL/GenBank/DDBJ databases">
        <authorList>
            <person name="Pettersson B.M.F."/>
            <person name="Behra P.R.K."/>
            <person name="Ramesh M."/>
            <person name="Das S."/>
            <person name="Dasgupta S."/>
            <person name="Kirsebom L.A."/>
        </authorList>
    </citation>
    <scope>NUCLEOTIDE SEQUENCE</scope>
    <source>
        <strain evidence="2">DSM 45439</strain>
    </source>
</reference>
<dbReference type="Proteomes" id="UP001207588">
    <property type="component" value="Unassembled WGS sequence"/>
</dbReference>
<dbReference type="SUPFAM" id="SSF52172">
    <property type="entry name" value="CheY-like"/>
    <property type="match status" value="1"/>
</dbReference>
<accession>A0AAW5SBB9</accession>
<protein>
    <submittedName>
        <fullName evidence="2">ANTAR domain-containing protein</fullName>
    </submittedName>
</protein>
<comment type="caution">
    <text evidence="2">The sequence shown here is derived from an EMBL/GenBank/DDBJ whole genome shotgun (WGS) entry which is preliminary data.</text>
</comment>
<dbReference type="InterPro" id="IPR036388">
    <property type="entry name" value="WH-like_DNA-bd_sf"/>
</dbReference>
<evidence type="ECO:0000313" key="2">
    <source>
        <dbReference type="EMBL" id="MCV6991929.1"/>
    </source>
</evidence>
<evidence type="ECO:0000259" key="1">
    <source>
        <dbReference type="PROSITE" id="PS50921"/>
    </source>
</evidence>
<dbReference type="Gene3D" id="1.10.10.10">
    <property type="entry name" value="Winged helix-like DNA-binding domain superfamily/Winged helix DNA-binding domain"/>
    <property type="match status" value="1"/>
</dbReference>
<dbReference type="Pfam" id="PF03861">
    <property type="entry name" value="ANTAR"/>
    <property type="match status" value="1"/>
</dbReference>